<keyword evidence="1" id="KW-0378">Hydrolase</keyword>
<reference evidence="3 6" key="2">
    <citation type="submission" date="2020-07" db="EMBL/GenBank/DDBJ databases">
        <title>The draft genome sequence of Maribacter polysiphoniae KCTC 22021.</title>
        <authorList>
            <person name="Mu L."/>
        </authorList>
    </citation>
    <scope>NUCLEOTIDE SEQUENCE [LARGE SCALE GENOMIC DNA]</scope>
    <source>
        <strain evidence="3 6">KCTC 22021</strain>
    </source>
</reference>
<gene>
    <name evidence="3" type="ORF">HZY62_15205</name>
    <name evidence="4" type="ORF">LX92_03239</name>
</gene>
<evidence type="ECO:0000313" key="3">
    <source>
        <dbReference type="EMBL" id="MBD1261950.1"/>
    </source>
</evidence>
<dbReference type="Gene3D" id="2.60.120.260">
    <property type="entry name" value="Galactose-binding domain-like"/>
    <property type="match status" value="2"/>
</dbReference>
<organism evidence="4 5">
    <name type="scientific">Maribacter polysiphoniae</name>
    <dbReference type="NCBI Taxonomy" id="429344"/>
    <lineage>
        <taxon>Bacteria</taxon>
        <taxon>Pseudomonadati</taxon>
        <taxon>Bacteroidota</taxon>
        <taxon>Flavobacteriia</taxon>
        <taxon>Flavobacteriales</taxon>
        <taxon>Flavobacteriaceae</taxon>
        <taxon>Maribacter</taxon>
    </lineage>
</organism>
<dbReference type="InterPro" id="IPR000601">
    <property type="entry name" value="PKD_dom"/>
</dbReference>
<evidence type="ECO:0000313" key="6">
    <source>
        <dbReference type="Proteomes" id="UP000651837"/>
    </source>
</evidence>
<dbReference type="PROSITE" id="PS50093">
    <property type="entry name" value="PKD"/>
    <property type="match status" value="1"/>
</dbReference>
<dbReference type="OrthoDB" id="7061696at2"/>
<accession>A0A316DY05</accession>
<dbReference type="Proteomes" id="UP000651837">
    <property type="component" value="Unassembled WGS sequence"/>
</dbReference>
<reference evidence="4 5" key="1">
    <citation type="submission" date="2018-05" db="EMBL/GenBank/DDBJ databases">
        <title>Genomic Encyclopedia of Archaeal and Bacterial Type Strains, Phase II (KMG-II): from individual species to whole genera.</title>
        <authorList>
            <person name="Goeker M."/>
        </authorList>
    </citation>
    <scope>NUCLEOTIDE SEQUENCE [LARGE SCALE GENOMIC DNA]</scope>
    <source>
        <strain evidence="4 5">DSM 23514</strain>
    </source>
</reference>
<evidence type="ECO:0000313" key="5">
    <source>
        <dbReference type="Proteomes" id="UP000245667"/>
    </source>
</evidence>
<dbReference type="GO" id="GO:0016798">
    <property type="term" value="F:hydrolase activity, acting on glycosyl bonds"/>
    <property type="evidence" value="ECO:0007669"/>
    <property type="project" value="InterPro"/>
</dbReference>
<proteinExistence type="predicted"/>
<dbReference type="AlphaFoldDB" id="A0A316DY05"/>
<protein>
    <submittedName>
        <fullName evidence="3">Carbohydrate binding domain-containing protein</fullName>
    </submittedName>
    <submittedName>
        <fullName evidence="4">Carbohydrate binding protein</fullName>
    </submittedName>
</protein>
<name>A0A316DY05_9FLAO</name>
<dbReference type="InterPro" id="IPR008979">
    <property type="entry name" value="Galactose-bd-like_sf"/>
</dbReference>
<dbReference type="SUPFAM" id="SSF49299">
    <property type="entry name" value="PKD domain"/>
    <property type="match status" value="1"/>
</dbReference>
<evidence type="ECO:0000256" key="1">
    <source>
        <dbReference type="ARBA" id="ARBA00022801"/>
    </source>
</evidence>
<keyword evidence="6" id="KW-1185">Reference proteome</keyword>
<comment type="caution">
    <text evidence="4">The sequence shown here is derived from an EMBL/GenBank/DDBJ whole genome shotgun (WGS) entry which is preliminary data.</text>
</comment>
<dbReference type="InterPro" id="IPR035986">
    <property type="entry name" value="PKD_dom_sf"/>
</dbReference>
<dbReference type="Pfam" id="PF02018">
    <property type="entry name" value="CBM_4_9"/>
    <property type="match status" value="2"/>
</dbReference>
<dbReference type="RefSeq" id="WP_109652827.1">
    <property type="nucleotide sequence ID" value="NZ_JACWLN010000007.1"/>
</dbReference>
<dbReference type="EMBL" id="QGGQ01000008">
    <property type="protein sequence ID" value="PWK22318.1"/>
    <property type="molecule type" value="Genomic_DNA"/>
</dbReference>
<dbReference type="InterPro" id="IPR003305">
    <property type="entry name" value="CenC_carb-bd"/>
</dbReference>
<evidence type="ECO:0000313" key="4">
    <source>
        <dbReference type="EMBL" id="PWK22318.1"/>
    </source>
</evidence>
<feature type="domain" description="PKD" evidence="2">
    <location>
        <begin position="64"/>
        <end position="110"/>
    </location>
</feature>
<dbReference type="Proteomes" id="UP000245667">
    <property type="component" value="Unassembled WGS sequence"/>
</dbReference>
<evidence type="ECO:0000259" key="2">
    <source>
        <dbReference type="PROSITE" id="PS50093"/>
    </source>
</evidence>
<dbReference type="SUPFAM" id="SSF49785">
    <property type="entry name" value="Galactose-binding domain-like"/>
    <property type="match status" value="2"/>
</dbReference>
<sequence>MKSNKLYYLFFLGLLIWSCDDNDDSDIVTLSEQPSFTITESAENSSIYYLENTTADKGEFYSYWEFSDETAKYADNGVLEHQFGTAGDKTVTLTMVGTSSYLQTTQSLTVVLPPPTDVRFLTNPENLIQNAYFVDGDDNEFTNWNKNNGSDRITSETVEVLVGYRAAKVMNPADGNPWDTQFVTDGIATENGADYTVSLWAKGDPSVIRFSTNPGVGGDQYAGDYTITEDWGQYSFTFTANSETTLIALDMGATSGNFIIDAVEMVKGTSALDLPSNDSELLNGGLEEGDGDDFTNWNKYNGGDRVIAEVTEVLSGSRAMRVNNPADGNPWDTQFVSDAFPTEDGQEYTVSLWAKGDPVVMRYSTNPGVGGEQYAGDYTVTEDWQQYSWSFTANSATTLIAMDMGATGGSFVIDNIKVVKN</sequence>
<dbReference type="EMBL" id="JACWLN010000007">
    <property type="protein sequence ID" value="MBD1261950.1"/>
    <property type="molecule type" value="Genomic_DNA"/>
</dbReference>